<keyword evidence="2" id="KW-0418">Kinase</keyword>
<proteinExistence type="predicted"/>
<dbReference type="STRING" id="1353952.A0A165G2I4"/>
<evidence type="ECO:0000313" key="3">
    <source>
        <dbReference type="Proteomes" id="UP000076842"/>
    </source>
</evidence>
<dbReference type="InterPro" id="IPR011009">
    <property type="entry name" value="Kinase-like_dom_sf"/>
</dbReference>
<dbReference type="Gene3D" id="1.10.510.10">
    <property type="entry name" value="Transferase(Phosphotransferase) domain 1"/>
    <property type="match status" value="1"/>
</dbReference>
<dbReference type="SUPFAM" id="SSF56112">
    <property type="entry name" value="Protein kinase-like (PK-like)"/>
    <property type="match status" value="1"/>
</dbReference>
<organism evidence="2 3">
    <name type="scientific">Calocera cornea HHB12733</name>
    <dbReference type="NCBI Taxonomy" id="1353952"/>
    <lineage>
        <taxon>Eukaryota</taxon>
        <taxon>Fungi</taxon>
        <taxon>Dikarya</taxon>
        <taxon>Basidiomycota</taxon>
        <taxon>Agaricomycotina</taxon>
        <taxon>Dacrymycetes</taxon>
        <taxon>Dacrymycetales</taxon>
        <taxon>Dacrymycetaceae</taxon>
        <taxon>Calocera</taxon>
    </lineage>
</organism>
<dbReference type="GO" id="GO:0004674">
    <property type="term" value="F:protein serine/threonine kinase activity"/>
    <property type="evidence" value="ECO:0007669"/>
    <property type="project" value="TreeGrafter"/>
</dbReference>
<accession>A0A165G2I4</accession>
<protein>
    <submittedName>
        <fullName evidence="2">Kinase-like protein</fullName>
    </submittedName>
</protein>
<dbReference type="EMBL" id="KV423962">
    <property type="protein sequence ID" value="KZT57519.1"/>
    <property type="molecule type" value="Genomic_DNA"/>
</dbReference>
<dbReference type="PROSITE" id="PS50011">
    <property type="entry name" value="PROTEIN_KINASE_DOM"/>
    <property type="match status" value="1"/>
</dbReference>
<reference evidence="2 3" key="1">
    <citation type="journal article" date="2016" name="Mol. Biol. Evol.">
        <title>Comparative Genomics of Early-Diverging Mushroom-Forming Fungi Provides Insights into the Origins of Lignocellulose Decay Capabilities.</title>
        <authorList>
            <person name="Nagy L.G."/>
            <person name="Riley R."/>
            <person name="Tritt A."/>
            <person name="Adam C."/>
            <person name="Daum C."/>
            <person name="Floudas D."/>
            <person name="Sun H."/>
            <person name="Yadav J.S."/>
            <person name="Pangilinan J."/>
            <person name="Larsson K.H."/>
            <person name="Matsuura K."/>
            <person name="Barry K."/>
            <person name="Labutti K."/>
            <person name="Kuo R."/>
            <person name="Ohm R.A."/>
            <person name="Bhattacharya S.S."/>
            <person name="Shirouzu T."/>
            <person name="Yoshinaga Y."/>
            <person name="Martin F.M."/>
            <person name="Grigoriev I.V."/>
            <person name="Hibbett D.S."/>
        </authorList>
    </citation>
    <scope>NUCLEOTIDE SEQUENCE [LARGE SCALE GENOMIC DNA]</scope>
    <source>
        <strain evidence="2 3">HHB12733</strain>
    </source>
</reference>
<dbReference type="InterPro" id="IPR051681">
    <property type="entry name" value="Ser/Thr_Kinases-Pseudokinases"/>
</dbReference>
<dbReference type="GO" id="GO:0005524">
    <property type="term" value="F:ATP binding"/>
    <property type="evidence" value="ECO:0007669"/>
    <property type="project" value="InterPro"/>
</dbReference>
<evidence type="ECO:0000313" key="2">
    <source>
        <dbReference type="EMBL" id="KZT57519.1"/>
    </source>
</evidence>
<feature type="domain" description="Protein kinase" evidence="1">
    <location>
        <begin position="1"/>
        <end position="252"/>
    </location>
</feature>
<dbReference type="Pfam" id="PF07714">
    <property type="entry name" value="PK_Tyr_Ser-Thr"/>
    <property type="match status" value="1"/>
</dbReference>
<dbReference type="PANTHER" id="PTHR44329">
    <property type="entry name" value="SERINE/THREONINE-PROTEIN KINASE TNNI3K-RELATED"/>
    <property type="match status" value="1"/>
</dbReference>
<dbReference type="InParanoid" id="A0A165G2I4"/>
<dbReference type="AlphaFoldDB" id="A0A165G2I4"/>
<name>A0A165G2I4_9BASI</name>
<evidence type="ECO:0000259" key="1">
    <source>
        <dbReference type="PROSITE" id="PS50011"/>
    </source>
</evidence>
<gene>
    <name evidence="2" type="ORF">CALCODRAFT_517394</name>
</gene>
<dbReference type="InterPro" id="IPR001245">
    <property type="entry name" value="Ser-Thr/Tyr_kinase_cat_dom"/>
</dbReference>
<keyword evidence="3" id="KW-1185">Reference proteome</keyword>
<dbReference type="OrthoDB" id="2804215at2759"/>
<dbReference type="InterPro" id="IPR000719">
    <property type="entry name" value="Prot_kinase_dom"/>
</dbReference>
<dbReference type="Proteomes" id="UP000076842">
    <property type="component" value="Unassembled WGS sequence"/>
</dbReference>
<sequence length="314" mass="34787">MDGLKLGRPDSQEILNDPSMVSEMEHTNRIACKSLKLTGDLKSGLPEQVLNGSAANVLAQIRASTAELELAVKDLTEHMARREETLELLSTNPFPPTQQNVLVDQNGVPKIADFGLSRYIDLNVVQTHDTPNSAVIGTHIWMAPERLDPHLFGMRTMQTWVPASDSYSYGMLTFEVISGRAPFPVPTGGNYIPFARSVIAGVRPKLPTHNPDDHDTAQVLEVMQMCWQSDRAKRPSMDRVLQLLPPRPSSMLALSAIPALPWSYLPQPLPLLTLLRPLSSPLRNLPHPPTGPDAWLWGNVRDIFQAQAGEIHIR</sequence>
<keyword evidence="2" id="KW-0808">Transferase</keyword>